<dbReference type="Proteomes" id="UP000095284">
    <property type="component" value="Unplaced"/>
</dbReference>
<keyword evidence="2" id="KW-1133">Transmembrane helix</keyword>
<evidence type="ECO:0000256" key="3">
    <source>
        <dbReference type="SAM" id="SignalP"/>
    </source>
</evidence>
<reference evidence="4" key="2">
    <citation type="submission" date="2020-09" db="EMBL/GenBank/DDBJ databases">
        <authorList>
            <person name="Kikuchi T."/>
        </authorList>
    </citation>
    <scope>NUCLEOTIDE SEQUENCE</scope>
    <source>
        <strain evidence="4">Ka4C1</strain>
    </source>
</reference>
<feature type="region of interest" description="Disordered" evidence="1">
    <location>
        <begin position="320"/>
        <end position="354"/>
    </location>
</feature>
<sequence>MGFPPFGRFFLIYLAFWRAHAQTPRTYSTSILYVNDIEVTVNGDFEKQNQAYLIMDFKATFGDLRGSVVVHGREQCQLMESSKPITCRISQVAFMIENPVNALYIEALPSLTFYDKTKDVENLTATPLFNIRNETFNQTTPTQVQTVLNSRSWPITLNYRKGCSDEHYYGFQCNVQCFQPRENECYECNAVTGAKICCNNTDVDQDTCLYKNGVIPPGRNCDERLKFLGVEYDKATARRDLFFWLMLAFILLFVLVLLLLIMAIIWAFSNKRKYEESKEFIINRDYYEEDRTYPQAVSNLNNDTNRSNLNIDQYDRSLRRKKDPLQSPTPERKRRKPVFQEDDDESSTMDYLPFHREQRPYAVSTILPPPQRRRRLEQVV</sequence>
<evidence type="ECO:0000313" key="7">
    <source>
        <dbReference type="WBParaSite" id="BXY_0618000.1"/>
    </source>
</evidence>
<accession>A0A1I7RZK9</accession>
<dbReference type="Proteomes" id="UP000582659">
    <property type="component" value="Unassembled WGS sequence"/>
</dbReference>
<organism evidence="5 7">
    <name type="scientific">Bursaphelenchus xylophilus</name>
    <name type="common">Pinewood nematode worm</name>
    <name type="synonym">Aphelenchoides xylophilus</name>
    <dbReference type="NCBI Taxonomy" id="6326"/>
    <lineage>
        <taxon>Eukaryota</taxon>
        <taxon>Metazoa</taxon>
        <taxon>Ecdysozoa</taxon>
        <taxon>Nematoda</taxon>
        <taxon>Chromadorea</taxon>
        <taxon>Rhabditida</taxon>
        <taxon>Tylenchina</taxon>
        <taxon>Tylenchomorpha</taxon>
        <taxon>Aphelenchoidea</taxon>
        <taxon>Aphelenchoididae</taxon>
        <taxon>Bursaphelenchus</taxon>
    </lineage>
</organism>
<dbReference type="WBParaSite" id="BXY_0618000.1">
    <property type="protein sequence ID" value="BXY_0618000.1"/>
    <property type="gene ID" value="BXY_0618000"/>
</dbReference>
<proteinExistence type="predicted"/>
<keyword evidence="3" id="KW-0732">Signal</keyword>
<protein>
    <submittedName>
        <fullName evidence="4">(pine wood nematode) hypothetical protein</fullName>
    </submittedName>
</protein>
<dbReference type="EMBL" id="CAJFCV020000003">
    <property type="protein sequence ID" value="CAG9111351.1"/>
    <property type="molecule type" value="Genomic_DNA"/>
</dbReference>
<keyword evidence="6" id="KW-1185">Reference proteome</keyword>
<evidence type="ECO:0000313" key="5">
    <source>
        <dbReference type="Proteomes" id="UP000095284"/>
    </source>
</evidence>
<feature type="chain" id="PRO_5035359559" evidence="3">
    <location>
        <begin position="22"/>
        <end position="380"/>
    </location>
</feature>
<reference evidence="7" key="1">
    <citation type="submission" date="2016-11" db="UniProtKB">
        <authorList>
            <consortium name="WormBaseParasite"/>
        </authorList>
    </citation>
    <scope>IDENTIFICATION</scope>
</reference>
<dbReference type="Proteomes" id="UP000659654">
    <property type="component" value="Unassembled WGS sequence"/>
</dbReference>
<dbReference type="EMBL" id="CAJFDI010000003">
    <property type="protein sequence ID" value="CAD5222920.1"/>
    <property type="molecule type" value="Genomic_DNA"/>
</dbReference>
<keyword evidence="2" id="KW-0472">Membrane</keyword>
<gene>
    <name evidence="4" type="ORF">BXYJ_LOCUS7720</name>
</gene>
<evidence type="ECO:0000313" key="4">
    <source>
        <dbReference type="EMBL" id="CAD5222920.1"/>
    </source>
</evidence>
<evidence type="ECO:0000256" key="2">
    <source>
        <dbReference type="SAM" id="Phobius"/>
    </source>
</evidence>
<feature type="signal peptide" evidence="3">
    <location>
        <begin position="1"/>
        <end position="21"/>
    </location>
</feature>
<dbReference type="OrthoDB" id="10429568at2759"/>
<feature type="transmembrane region" description="Helical" evidence="2">
    <location>
        <begin position="241"/>
        <end position="268"/>
    </location>
</feature>
<evidence type="ECO:0000313" key="6">
    <source>
        <dbReference type="Proteomes" id="UP000659654"/>
    </source>
</evidence>
<dbReference type="AlphaFoldDB" id="A0A1I7RZK9"/>
<keyword evidence="2" id="KW-0812">Transmembrane</keyword>
<name>A0A1I7RZK9_BURXY</name>
<evidence type="ECO:0000256" key="1">
    <source>
        <dbReference type="SAM" id="MobiDB-lite"/>
    </source>
</evidence>